<proteinExistence type="predicted"/>
<dbReference type="Proteomes" id="UP000189370">
    <property type="component" value="Unassembled WGS sequence"/>
</dbReference>
<dbReference type="AlphaFoldDB" id="A0A1S8AWE6"/>
<sequence length="76" mass="8166">MATEEEPTQPNQSTTTEYSNTVITIIGSFAVLGFSLAGEMDDPGVLIESIWMGMGFAIVYLLLVVASNLKRLKSAP</sequence>
<keyword evidence="1" id="KW-0472">Membrane</keyword>
<feature type="transmembrane region" description="Helical" evidence="1">
    <location>
        <begin position="21"/>
        <end position="38"/>
    </location>
</feature>
<organism evidence="2 3">
    <name type="scientific">Natrinema saccharevitans</name>
    <dbReference type="NCBI Taxonomy" id="301967"/>
    <lineage>
        <taxon>Archaea</taxon>
        <taxon>Methanobacteriati</taxon>
        <taxon>Methanobacteriota</taxon>
        <taxon>Stenosarchaea group</taxon>
        <taxon>Halobacteria</taxon>
        <taxon>Halobacteriales</taxon>
        <taxon>Natrialbaceae</taxon>
        <taxon>Natrinema</taxon>
    </lineage>
</organism>
<keyword evidence="3" id="KW-1185">Reference proteome</keyword>
<evidence type="ECO:0000256" key="1">
    <source>
        <dbReference type="SAM" id="Phobius"/>
    </source>
</evidence>
<keyword evidence="1" id="KW-0812">Transmembrane</keyword>
<evidence type="ECO:0000313" key="3">
    <source>
        <dbReference type="Proteomes" id="UP000189370"/>
    </source>
</evidence>
<comment type="caution">
    <text evidence="2">The sequence shown here is derived from an EMBL/GenBank/DDBJ whole genome shotgun (WGS) entry which is preliminary data.</text>
</comment>
<evidence type="ECO:0000313" key="2">
    <source>
        <dbReference type="EMBL" id="OLZ40992.1"/>
    </source>
</evidence>
<accession>A0A1S8AWE6</accession>
<reference evidence="3" key="1">
    <citation type="submission" date="2016-04" db="EMBL/GenBank/DDBJ databases">
        <authorList>
            <person name="Chen S.-C."/>
            <person name="Lai M.-C."/>
        </authorList>
    </citation>
    <scope>NUCLEOTIDE SEQUENCE [LARGE SCALE GENOMIC DNA]</scope>
    <source>
        <strain evidence="3">AB14</strain>
    </source>
</reference>
<protein>
    <submittedName>
        <fullName evidence="2">Uncharacterized protein</fullName>
    </submittedName>
</protein>
<feature type="transmembrane region" description="Helical" evidence="1">
    <location>
        <begin position="50"/>
        <end position="69"/>
    </location>
</feature>
<gene>
    <name evidence="2" type="ORF">A6E15_08305</name>
</gene>
<name>A0A1S8AWE6_9EURY</name>
<dbReference type="EMBL" id="LWLN01000001">
    <property type="protein sequence ID" value="OLZ40992.1"/>
    <property type="molecule type" value="Genomic_DNA"/>
</dbReference>
<keyword evidence="1" id="KW-1133">Transmembrane helix</keyword>
<dbReference type="RefSeq" id="WP_076145469.1">
    <property type="nucleotide sequence ID" value="NZ_LWLN01000001.1"/>
</dbReference>